<dbReference type="GO" id="GO:0005829">
    <property type="term" value="C:cytosol"/>
    <property type="evidence" value="ECO:0007669"/>
    <property type="project" value="TreeGrafter"/>
</dbReference>
<dbReference type="PANTHER" id="PTHR48111">
    <property type="entry name" value="REGULATOR OF RPOS"/>
    <property type="match status" value="1"/>
</dbReference>
<evidence type="ECO:0000256" key="2">
    <source>
        <dbReference type="ARBA" id="ARBA00023012"/>
    </source>
</evidence>
<dbReference type="OrthoDB" id="9802426at2"/>
<dbReference type="PROSITE" id="PS50110">
    <property type="entry name" value="RESPONSE_REGULATORY"/>
    <property type="match status" value="1"/>
</dbReference>
<dbReference type="Pfam" id="PF00072">
    <property type="entry name" value="Response_reg"/>
    <property type="match status" value="1"/>
</dbReference>
<evidence type="ECO:0000256" key="6">
    <source>
        <dbReference type="PROSITE-ProRule" id="PRU00169"/>
    </source>
</evidence>
<proteinExistence type="predicted"/>
<dbReference type="SUPFAM" id="SSF52172">
    <property type="entry name" value="CheY-like"/>
    <property type="match status" value="1"/>
</dbReference>
<gene>
    <name evidence="10" type="ORF">CAL29_25815</name>
</gene>
<dbReference type="PROSITE" id="PS51755">
    <property type="entry name" value="OMPR_PHOB"/>
    <property type="match status" value="1"/>
</dbReference>
<dbReference type="GO" id="GO:0032993">
    <property type="term" value="C:protein-DNA complex"/>
    <property type="evidence" value="ECO:0007669"/>
    <property type="project" value="TreeGrafter"/>
</dbReference>
<feature type="domain" description="Response regulatory" evidence="8">
    <location>
        <begin position="1"/>
        <end position="114"/>
    </location>
</feature>
<dbReference type="InterPro" id="IPR039420">
    <property type="entry name" value="WalR-like"/>
</dbReference>
<dbReference type="SMART" id="SM00448">
    <property type="entry name" value="REC"/>
    <property type="match status" value="1"/>
</dbReference>
<evidence type="ECO:0000256" key="5">
    <source>
        <dbReference type="ARBA" id="ARBA00023163"/>
    </source>
</evidence>
<feature type="DNA-binding region" description="OmpR/PhoB-type" evidence="7">
    <location>
        <begin position="121"/>
        <end position="221"/>
    </location>
</feature>
<name>A0A261S2Y1_9BORD</name>
<dbReference type="GO" id="GO:0006355">
    <property type="term" value="P:regulation of DNA-templated transcription"/>
    <property type="evidence" value="ECO:0007669"/>
    <property type="project" value="InterPro"/>
</dbReference>
<dbReference type="InterPro" id="IPR001867">
    <property type="entry name" value="OmpR/PhoB-type_DNA-bd"/>
</dbReference>
<dbReference type="PANTHER" id="PTHR48111:SF59">
    <property type="entry name" value="TRANSCRIPTIONAL REGULATORY PROTEIN BAER"/>
    <property type="match status" value="1"/>
</dbReference>
<evidence type="ECO:0000313" key="10">
    <source>
        <dbReference type="EMBL" id="OZI31337.1"/>
    </source>
</evidence>
<dbReference type="InterPro" id="IPR011006">
    <property type="entry name" value="CheY-like_superfamily"/>
</dbReference>
<reference evidence="11" key="1">
    <citation type="submission" date="2017-05" db="EMBL/GenBank/DDBJ databases">
        <title>Complete and WGS of Bordetella genogroups.</title>
        <authorList>
            <person name="Spilker T."/>
            <person name="Lipuma J."/>
        </authorList>
    </citation>
    <scope>NUCLEOTIDE SEQUENCE [LARGE SCALE GENOMIC DNA]</scope>
    <source>
        <strain evidence="11">AU16122</strain>
    </source>
</reference>
<dbReference type="AlphaFoldDB" id="A0A261S2Y1"/>
<protein>
    <submittedName>
        <fullName evidence="10">Two-component system response regulator BaeR</fullName>
    </submittedName>
</protein>
<evidence type="ECO:0000256" key="7">
    <source>
        <dbReference type="PROSITE-ProRule" id="PRU01091"/>
    </source>
</evidence>
<feature type="domain" description="OmpR/PhoB-type" evidence="9">
    <location>
        <begin position="121"/>
        <end position="221"/>
    </location>
</feature>
<evidence type="ECO:0000256" key="3">
    <source>
        <dbReference type="ARBA" id="ARBA00023015"/>
    </source>
</evidence>
<keyword evidence="2" id="KW-0902">Two-component regulatory system</keyword>
<dbReference type="CDD" id="cd00383">
    <property type="entry name" value="trans_reg_C"/>
    <property type="match status" value="1"/>
</dbReference>
<dbReference type="Gene3D" id="1.10.10.10">
    <property type="entry name" value="Winged helix-like DNA-binding domain superfamily/Winged helix DNA-binding domain"/>
    <property type="match status" value="1"/>
</dbReference>
<evidence type="ECO:0000259" key="9">
    <source>
        <dbReference type="PROSITE" id="PS51755"/>
    </source>
</evidence>
<dbReference type="Gene3D" id="6.10.250.690">
    <property type="match status" value="1"/>
</dbReference>
<sequence length="222" mass="24985">MILIVEDEPKLASLVTDYLQAAHFETEHIADGREALAAIRAKKPELVLLDLMLPGRDGLEVCRELRTFSDVPVIMLTARVEEIDRLIGLEMGADDYICKPFSPREMVARVKAILRRARAKSSGIPTQSLLEIRPEHHSAKLDGQVLSLTPVEFRLLQALAAAEGNILSREHLLNHLYADHRVVTDRTVDSHIKNLRRKFDAVMPGHDLIRSIYGVGYKLELN</sequence>
<dbReference type="GO" id="GO:0000156">
    <property type="term" value="F:phosphorelay response regulator activity"/>
    <property type="evidence" value="ECO:0007669"/>
    <property type="project" value="TreeGrafter"/>
</dbReference>
<evidence type="ECO:0000259" key="8">
    <source>
        <dbReference type="PROSITE" id="PS50110"/>
    </source>
</evidence>
<dbReference type="SMART" id="SM00862">
    <property type="entry name" value="Trans_reg_C"/>
    <property type="match status" value="1"/>
</dbReference>
<dbReference type="GO" id="GO:0000976">
    <property type="term" value="F:transcription cis-regulatory region binding"/>
    <property type="evidence" value="ECO:0007669"/>
    <property type="project" value="TreeGrafter"/>
</dbReference>
<dbReference type="Gene3D" id="3.40.50.2300">
    <property type="match status" value="1"/>
</dbReference>
<dbReference type="FunFam" id="3.40.50.2300:FF:000001">
    <property type="entry name" value="DNA-binding response regulator PhoB"/>
    <property type="match status" value="1"/>
</dbReference>
<evidence type="ECO:0000256" key="4">
    <source>
        <dbReference type="ARBA" id="ARBA00023125"/>
    </source>
</evidence>
<keyword evidence="3" id="KW-0805">Transcription regulation</keyword>
<evidence type="ECO:0000256" key="1">
    <source>
        <dbReference type="ARBA" id="ARBA00022553"/>
    </source>
</evidence>
<dbReference type="InterPro" id="IPR036388">
    <property type="entry name" value="WH-like_DNA-bd_sf"/>
</dbReference>
<dbReference type="InterPro" id="IPR001789">
    <property type="entry name" value="Sig_transdc_resp-reg_receiver"/>
</dbReference>
<keyword evidence="1 6" id="KW-0597">Phosphoprotein</keyword>
<organism evidence="10 11">
    <name type="scientific">Bordetella genomosp. 10</name>
    <dbReference type="NCBI Taxonomy" id="1416804"/>
    <lineage>
        <taxon>Bacteria</taxon>
        <taxon>Pseudomonadati</taxon>
        <taxon>Pseudomonadota</taxon>
        <taxon>Betaproteobacteria</taxon>
        <taxon>Burkholderiales</taxon>
        <taxon>Alcaligenaceae</taxon>
        <taxon>Bordetella</taxon>
    </lineage>
</organism>
<dbReference type="Pfam" id="PF00486">
    <property type="entry name" value="Trans_reg_C"/>
    <property type="match status" value="1"/>
</dbReference>
<keyword evidence="5" id="KW-0804">Transcription</keyword>
<dbReference type="RefSeq" id="WP_094855747.1">
    <property type="nucleotide sequence ID" value="NZ_NEVM01000005.1"/>
</dbReference>
<comment type="caution">
    <text evidence="10">The sequence shown here is derived from an EMBL/GenBank/DDBJ whole genome shotgun (WGS) entry which is preliminary data.</text>
</comment>
<dbReference type="Proteomes" id="UP000216020">
    <property type="component" value="Unassembled WGS sequence"/>
</dbReference>
<accession>A0A261S2Y1</accession>
<feature type="modified residue" description="4-aspartylphosphate" evidence="6">
    <location>
        <position position="50"/>
    </location>
</feature>
<dbReference type="EMBL" id="NEVM01000005">
    <property type="protein sequence ID" value="OZI31337.1"/>
    <property type="molecule type" value="Genomic_DNA"/>
</dbReference>
<evidence type="ECO:0000313" key="11">
    <source>
        <dbReference type="Proteomes" id="UP000216020"/>
    </source>
</evidence>
<keyword evidence="4 7" id="KW-0238">DNA-binding</keyword>
<keyword evidence="11" id="KW-1185">Reference proteome</keyword>